<feature type="domain" description="Retrotransposon gag" evidence="2">
    <location>
        <begin position="14"/>
        <end position="73"/>
    </location>
</feature>
<organism evidence="3 4">
    <name type="scientific">Cucumis melo</name>
    <name type="common">Muskmelon</name>
    <dbReference type="NCBI Taxonomy" id="3656"/>
    <lineage>
        <taxon>Eukaryota</taxon>
        <taxon>Viridiplantae</taxon>
        <taxon>Streptophyta</taxon>
        <taxon>Embryophyta</taxon>
        <taxon>Tracheophyta</taxon>
        <taxon>Spermatophyta</taxon>
        <taxon>Magnoliopsida</taxon>
        <taxon>eudicotyledons</taxon>
        <taxon>Gunneridae</taxon>
        <taxon>Pentapetalae</taxon>
        <taxon>rosids</taxon>
        <taxon>fabids</taxon>
        <taxon>Cucurbitales</taxon>
        <taxon>Cucurbitaceae</taxon>
        <taxon>Benincaseae</taxon>
        <taxon>Cucumis</taxon>
    </lineage>
</organism>
<dbReference type="Gene3D" id="2.40.70.10">
    <property type="entry name" value="Acid Proteases"/>
    <property type="match status" value="1"/>
</dbReference>
<sequence>MALLLRTRFHNRGSLKKQFLKKFFPASRANNIRKEIYEIRQTFGESLSEYRERFKELCASFPHHHISDPSLIQYSYFDLLSSDRNTVDAVAGGALADKAPTEARELISKMAENSQSFENRASELDNSLTKEVSELKSQMLNMTTLLTSFVQGTPLKVTKCGVCGLVGHPNDKCPEVIEDVNIVRKYDPHGNTYNSGWRDNPNLRWGNDNQKHTQAPSTSSNQGTNLEDIIKALATNTLSFQQEMKQQMTQLTTAISKMDGKGKLSAQSNYANVSAVSLRSGKILDTPTTKEKKATSKPLPLNTKNECKEEKIETNPSPYNSKNDKFPLNDFTPYIPKPPFPSRLAPKKKETPKKEEILEMFRKVQINLPLLDAIQQVPRYAKFLKELCTNKRKTKERPMVSQNVSALLKSNIPEKCNHLGMFSLPCVIGNRLISHAMLDLGASINVMPYNVFKDLELNNLQKTSVCIQLADRSFISPLGIVEDVLVKIDKLIFPVDFYILEMNEACLKPSHSILLGRPFLKTAKAIINVDKGSLSVEFDGDIVTFNIFESMRYSDECLSLCSLELHDEVDELSIHYEFLEQEIVENRELLEPNVDYALEKNNCDNLFFSPKKLRIELKTLPPHLKYIFLGKKNTFPVIISRELNQKQEERLIEVLKKKK</sequence>
<evidence type="ECO:0000313" key="3">
    <source>
        <dbReference type="Proteomes" id="UP001652600"/>
    </source>
</evidence>
<dbReference type="InterPro" id="IPR021109">
    <property type="entry name" value="Peptidase_aspartic_dom_sf"/>
</dbReference>
<dbReference type="InterPro" id="IPR005162">
    <property type="entry name" value="Retrotrans_gag_dom"/>
</dbReference>
<dbReference type="PANTHER" id="PTHR33067:SF15">
    <property type="entry name" value="RNA-DIRECTED DNA POLYMERASE"/>
    <property type="match status" value="1"/>
</dbReference>
<dbReference type="PANTHER" id="PTHR33067">
    <property type="entry name" value="RNA-DIRECTED DNA POLYMERASE-RELATED"/>
    <property type="match status" value="1"/>
</dbReference>
<accession>A0ABM3KUQ4</accession>
<proteinExistence type="predicted"/>
<feature type="region of interest" description="Disordered" evidence="1">
    <location>
        <begin position="193"/>
        <end position="224"/>
    </location>
</feature>
<feature type="compositionally biased region" description="Polar residues" evidence="1">
    <location>
        <begin position="212"/>
        <end position="224"/>
    </location>
</feature>
<dbReference type="RefSeq" id="XP_050941508.1">
    <property type="nucleotide sequence ID" value="XM_051085551.1"/>
</dbReference>
<evidence type="ECO:0000313" key="4">
    <source>
        <dbReference type="RefSeq" id="XP_050941508.1"/>
    </source>
</evidence>
<dbReference type="Pfam" id="PF03732">
    <property type="entry name" value="Retrotrans_gag"/>
    <property type="match status" value="1"/>
</dbReference>
<evidence type="ECO:0000259" key="2">
    <source>
        <dbReference type="Pfam" id="PF03732"/>
    </source>
</evidence>
<dbReference type="CDD" id="cd00303">
    <property type="entry name" value="retropepsin_like"/>
    <property type="match status" value="1"/>
</dbReference>
<evidence type="ECO:0000256" key="1">
    <source>
        <dbReference type="SAM" id="MobiDB-lite"/>
    </source>
</evidence>
<keyword evidence="3" id="KW-1185">Reference proteome</keyword>
<gene>
    <name evidence="4" type="primary">LOC127149691</name>
</gene>
<protein>
    <submittedName>
        <fullName evidence="4">Uncharacterized protein LOC127149691</fullName>
    </submittedName>
</protein>
<reference evidence="4" key="1">
    <citation type="submission" date="2025-08" db="UniProtKB">
        <authorList>
            <consortium name="RefSeq"/>
        </authorList>
    </citation>
    <scope>IDENTIFICATION</scope>
    <source>
        <tissue evidence="4">Stem</tissue>
    </source>
</reference>
<name>A0ABM3KUQ4_CUCME</name>
<dbReference type="Proteomes" id="UP001652600">
    <property type="component" value="Chromosome 6"/>
</dbReference>
<dbReference type="SUPFAM" id="SSF50630">
    <property type="entry name" value="Acid proteases"/>
    <property type="match status" value="1"/>
</dbReference>
<dbReference type="GeneID" id="127149691"/>